<dbReference type="Gene3D" id="3.40.640.10">
    <property type="entry name" value="Type I PLP-dependent aspartate aminotransferase-like (Major domain)"/>
    <property type="match status" value="1"/>
</dbReference>
<dbReference type="InterPro" id="IPR036390">
    <property type="entry name" value="WH_DNA-bd_sf"/>
</dbReference>
<dbReference type="InterPro" id="IPR036388">
    <property type="entry name" value="WH-like_DNA-bd_sf"/>
</dbReference>
<dbReference type="CDD" id="cd00609">
    <property type="entry name" value="AAT_like"/>
    <property type="match status" value="1"/>
</dbReference>
<dbReference type="CDD" id="cd07377">
    <property type="entry name" value="WHTH_GntR"/>
    <property type="match status" value="1"/>
</dbReference>
<keyword evidence="3" id="KW-0805">Transcription regulation</keyword>
<comment type="caution">
    <text evidence="7">The sequence shown here is derived from an EMBL/GenBank/DDBJ whole genome shotgun (WGS) entry which is preliminary data.</text>
</comment>
<evidence type="ECO:0000259" key="6">
    <source>
        <dbReference type="PROSITE" id="PS50949"/>
    </source>
</evidence>
<evidence type="ECO:0000313" key="8">
    <source>
        <dbReference type="Proteomes" id="UP000019486"/>
    </source>
</evidence>
<dbReference type="AlphaFoldDB" id="W9H073"/>
<dbReference type="SUPFAM" id="SSF46785">
    <property type="entry name" value="Winged helix' DNA-binding domain"/>
    <property type="match status" value="1"/>
</dbReference>
<name>W9H073_9PROT</name>
<comment type="similarity">
    <text evidence="1">In the C-terminal section; belongs to the class-I pyridoxal-phosphate-dependent aminotransferase family.</text>
</comment>
<dbReference type="PROSITE" id="PS50949">
    <property type="entry name" value="HTH_GNTR"/>
    <property type="match status" value="1"/>
</dbReference>
<dbReference type="OrthoDB" id="9804020at2"/>
<feature type="domain" description="HTH gntR-type" evidence="6">
    <location>
        <begin position="19"/>
        <end position="87"/>
    </location>
</feature>
<dbReference type="Proteomes" id="UP000019486">
    <property type="component" value="Unassembled WGS sequence"/>
</dbReference>
<dbReference type="SMART" id="SM00345">
    <property type="entry name" value="HTH_GNTR"/>
    <property type="match status" value="1"/>
</dbReference>
<dbReference type="STRING" id="1385369.N825_05740"/>
<evidence type="ECO:0000256" key="5">
    <source>
        <dbReference type="ARBA" id="ARBA00023163"/>
    </source>
</evidence>
<dbReference type="GO" id="GO:0003700">
    <property type="term" value="F:DNA-binding transcription factor activity"/>
    <property type="evidence" value="ECO:0007669"/>
    <property type="project" value="InterPro"/>
</dbReference>
<organism evidence="7 8">
    <name type="scientific">Skermanella stibiiresistens SB22</name>
    <dbReference type="NCBI Taxonomy" id="1385369"/>
    <lineage>
        <taxon>Bacteria</taxon>
        <taxon>Pseudomonadati</taxon>
        <taxon>Pseudomonadota</taxon>
        <taxon>Alphaproteobacteria</taxon>
        <taxon>Rhodospirillales</taxon>
        <taxon>Azospirillaceae</taxon>
        <taxon>Skermanella</taxon>
    </lineage>
</organism>
<sequence>MREEPAAISWTPDLSGSSGPIYLALAAAIQSDIQIGALNPGDRLPTHRALAATLGLDLTTVTRAYGEARRRGLIDAAVGRGTFVRDVGRGRRDAEVAPVEVDLSMNLPPLPAASDIPTLLSRTLATVLRRGDAAQMLNYHPSGGGADDRAAAVQWLTPLLGDLPPSRALVAAGGQAILTALLTTLAPAGSVILTEAFTYPGLRAVAAQLGLTLEGLPLDGQGLIPEALDAACARFSPTALYTIPTIQNPTTATMSPERRDAVATVARRHGLTVIEDDAYGMSPTVPPPPIATLIPELTWYIGTVSKSLLPALRVAYLVAPDERRATRMRAALRAVSQMAPPLSAAVVARWIRDGTAHRILDEIRREAAARQSLAAAVLPAGTFAAHPQGHHLWLSLPQGWSATAFATQARRFGLALVPDSAFAVAPATAPNPAVRLSLGAARDIDHLAPALERIASLMDEDADVPPEIV</sequence>
<dbReference type="EMBL" id="AVFL01000011">
    <property type="protein sequence ID" value="EWY39590.1"/>
    <property type="molecule type" value="Genomic_DNA"/>
</dbReference>
<dbReference type="InterPro" id="IPR051446">
    <property type="entry name" value="HTH_trans_reg/aminotransferase"/>
</dbReference>
<dbReference type="PANTHER" id="PTHR46577:SF1">
    <property type="entry name" value="HTH-TYPE TRANSCRIPTIONAL REGULATORY PROTEIN GABR"/>
    <property type="match status" value="1"/>
</dbReference>
<dbReference type="InterPro" id="IPR015424">
    <property type="entry name" value="PyrdxlP-dep_Trfase"/>
</dbReference>
<dbReference type="RefSeq" id="WP_037453986.1">
    <property type="nucleotide sequence ID" value="NZ_AVFL01000011.1"/>
</dbReference>
<protein>
    <submittedName>
        <fullName evidence="7">GntR family transcriptional regulator</fullName>
    </submittedName>
</protein>
<accession>W9H073</accession>
<keyword evidence="8" id="KW-1185">Reference proteome</keyword>
<dbReference type="GO" id="GO:0030170">
    <property type="term" value="F:pyridoxal phosphate binding"/>
    <property type="evidence" value="ECO:0007669"/>
    <property type="project" value="InterPro"/>
</dbReference>
<keyword evidence="2" id="KW-0663">Pyridoxal phosphate</keyword>
<evidence type="ECO:0000256" key="2">
    <source>
        <dbReference type="ARBA" id="ARBA00022898"/>
    </source>
</evidence>
<evidence type="ECO:0000256" key="3">
    <source>
        <dbReference type="ARBA" id="ARBA00023015"/>
    </source>
</evidence>
<dbReference type="InterPro" id="IPR004839">
    <property type="entry name" value="Aminotransferase_I/II_large"/>
</dbReference>
<dbReference type="PANTHER" id="PTHR46577">
    <property type="entry name" value="HTH-TYPE TRANSCRIPTIONAL REGULATORY PROTEIN GABR"/>
    <property type="match status" value="1"/>
</dbReference>
<dbReference type="Pfam" id="PF00155">
    <property type="entry name" value="Aminotran_1_2"/>
    <property type="match status" value="1"/>
</dbReference>
<keyword evidence="5" id="KW-0804">Transcription</keyword>
<evidence type="ECO:0000256" key="4">
    <source>
        <dbReference type="ARBA" id="ARBA00023125"/>
    </source>
</evidence>
<proteinExistence type="inferred from homology"/>
<dbReference type="Gene3D" id="1.10.10.10">
    <property type="entry name" value="Winged helix-like DNA-binding domain superfamily/Winged helix DNA-binding domain"/>
    <property type="match status" value="1"/>
</dbReference>
<reference evidence="7 8" key="1">
    <citation type="submission" date="2013-08" db="EMBL/GenBank/DDBJ databases">
        <title>The genome sequence of Skermanella stibiiresistens.</title>
        <authorList>
            <person name="Zhu W."/>
            <person name="Wang G."/>
        </authorList>
    </citation>
    <scope>NUCLEOTIDE SEQUENCE [LARGE SCALE GENOMIC DNA]</scope>
    <source>
        <strain evidence="7 8">SB22</strain>
    </source>
</reference>
<dbReference type="Pfam" id="PF00392">
    <property type="entry name" value="GntR"/>
    <property type="match status" value="1"/>
</dbReference>
<dbReference type="SUPFAM" id="SSF53383">
    <property type="entry name" value="PLP-dependent transferases"/>
    <property type="match status" value="1"/>
</dbReference>
<keyword evidence="4" id="KW-0238">DNA-binding</keyword>
<evidence type="ECO:0000256" key="1">
    <source>
        <dbReference type="ARBA" id="ARBA00005384"/>
    </source>
</evidence>
<dbReference type="InterPro" id="IPR015421">
    <property type="entry name" value="PyrdxlP-dep_Trfase_major"/>
</dbReference>
<evidence type="ECO:0000313" key="7">
    <source>
        <dbReference type="EMBL" id="EWY39590.1"/>
    </source>
</evidence>
<dbReference type="GO" id="GO:0003677">
    <property type="term" value="F:DNA binding"/>
    <property type="evidence" value="ECO:0007669"/>
    <property type="project" value="UniProtKB-KW"/>
</dbReference>
<dbReference type="PATRIC" id="fig|1385369.3.peg.3357"/>
<gene>
    <name evidence="7" type="ORF">N825_05740</name>
</gene>
<dbReference type="InterPro" id="IPR000524">
    <property type="entry name" value="Tscrpt_reg_HTH_GntR"/>
</dbReference>